<name>A0ABP5SCR9_9ACTN</name>
<feature type="region of interest" description="Disordered" evidence="1">
    <location>
        <begin position="1"/>
        <end position="63"/>
    </location>
</feature>
<protein>
    <submittedName>
        <fullName evidence="2">Uncharacterized protein</fullName>
    </submittedName>
</protein>
<keyword evidence="3" id="KW-1185">Reference proteome</keyword>
<reference evidence="3" key="1">
    <citation type="journal article" date="2019" name="Int. J. Syst. Evol. Microbiol.">
        <title>The Global Catalogue of Microorganisms (GCM) 10K type strain sequencing project: providing services to taxonomists for standard genome sequencing and annotation.</title>
        <authorList>
            <consortium name="The Broad Institute Genomics Platform"/>
            <consortium name="The Broad Institute Genome Sequencing Center for Infectious Disease"/>
            <person name="Wu L."/>
            <person name="Ma J."/>
        </authorList>
    </citation>
    <scope>NUCLEOTIDE SEQUENCE [LARGE SCALE GENOMIC DNA]</scope>
    <source>
        <strain evidence="3">JCM 4316</strain>
    </source>
</reference>
<accession>A0ABP5SCR9</accession>
<feature type="compositionally biased region" description="Polar residues" evidence="1">
    <location>
        <begin position="41"/>
        <end position="57"/>
    </location>
</feature>
<dbReference type="EMBL" id="BAAASD010000003">
    <property type="protein sequence ID" value="GAA2328584.1"/>
    <property type="molecule type" value="Genomic_DNA"/>
</dbReference>
<evidence type="ECO:0000313" key="2">
    <source>
        <dbReference type="EMBL" id="GAA2328584.1"/>
    </source>
</evidence>
<sequence>MAAGSSGMPSRSGSRCTTRYSNSGPEPVPNGPRPVAAKASTAPSEKTSAAGVTSRPSACSGDM</sequence>
<proteinExistence type="predicted"/>
<dbReference type="Proteomes" id="UP001500253">
    <property type="component" value="Unassembled WGS sequence"/>
</dbReference>
<gene>
    <name evidence="2" type="ORF">GCM10010246_08760</name>
</gene>
<evidence type="ECO:0000313" key="3">
    <source>
        <dbReference type="Proteomes" id="UP001500253"/>
    </source>
</evidence>
<evidence type="ECO:0000256" key="1">
    <source>
        <dbReference type="SAM" id="MobiDB-lite"/>
    </source>
</evidence>
<feature type="compositionally biased region" description="Low complexity" evidence="1">
    <location>
        <begin position="1"/>
        <end position="15"/>
    </location>
</feature>
<comment type="caution">
    <text evidence="2">The sequence shown here is derived from an EMBL/GenBank/DDBJ whole genome shotgun (WGS) entry which is preliminary data.</text>
</comment>
<organism evidence="2 3">
    <name type="scientific">Streptomyces cuspidosporus</name>
    <dbReference type="NCBI Taxonomy" id="66882"/>
    <lineage>
        <taxon>Bacteria</taxon>
        <taxon>Bacillati</taxon>
        <taxon>Actinomycetota</taxon>
        <taxon>Actinomycetes</taxon>
        <taxon>Kitasatosporales</taxon>
        <taxon>Streptomycetaceae</taxon>
        <taxon>Streptomyces</taxon>
    </lineage>
</organism>